<dbReference type="PANTHER" id="PTHR33221">
    <property type="entry name" value="WINGED HELIX-TURN-HELIX TRANSCRIPTIONAL REGULATOR, RRF2 FAMILY"/>
    <property type="match status" value="1"/>
</dbReference>
<dbReference type="GO" id="GO:0003700">
    <property type="term" value="F:DNA-binding transcription factor activity"/>
    <property type="evidence" value="ECO:0007669"/>
    <property type="project" value="TreeGrafter"/>
</dbReference>
<proteinExistence type="predicted"/>
<name>A0A839Z649_9HYPH</name>
<dbReference type="InterPro" id="IPR030489">
    <property type="entry name" value="TR_Rrf2-type_CS"/>
</dbReference>
<dbReference type="NCBIfam" id="TIGR00738">
    <property type="entry name" value="rrf2_super"/>
    <property type="match status" value="1"/>
</dbReference>
<dbReference type="PROSITE" id="PS01332">
    <property type="entry name" value="HTH_RRF2_1"/>
    <property type="match status" value="1"/>
</dbReference>
<dbReference type="InterPro" id="IPR000944">
    <property type="entry name" value="Tscrpt_reg_Rrf2"/>
</dbReference>
<evidence type="ECO:0000313" key="3">
    <source>
        <dbReference type="Proteomes" id="UP000533469"/>
    </source>
</evidence>
<gene>
    <name evidence="2" type="ORF">FHS55_000626</name>
</gene>
<keyword evidence="1" id="KW-0238">DNA-binding</keyword>
<dbReference type="GO" id="GO:0003677">
    <property type="term" value="F:DNA binding"/>
    <property type="evidence" value="ECO:0007669"/>
    <property type="project" value="UniProtKB-KW"/>
</dbReference>
<dbReference type="AlphaFoldDB" id="A0A839Z649"/>
<dbReference type="InterPro" id="IPR036388">
    <property type="entry name" value="WH-like_DNA-bd_sf"/>
</dbReference>
<dbReference type="PANTHER" id="PTHR33221:SF5">
    <property type="entry name" value="HTH-TYPE TRANSCRIPTIONAL REGULATOR ISCR"/>
    <property type="match status" value="1"/>
</dbReference>
<dbReference type="Proteomes" id="UP000533469">
    <property type="component" value="Unassembled WGS sequence"/>
</dbReference>
<evidence type="ECO:0000256" key="1">
    <source>
        <dbReference type="ARBA" id="ARBA00023125"/>
    </source>
</evidence>
<dbReference type="InterPro" id="IPR036390">
    <property type="entry name" value="WH_DNA-bd_sf"/>
</dbReference>
<protein>
    <submittedName>
        <fullName evidence="2">Rrf2 family protein</fullName>
    </submittedName>
</protein>
<dbReference type="GO" id="GO:0005829">
    <property type="term" value="C:cytosol"/>
    <property type="evidence" value="ECO:0007669"/>
    <property type="project" value="TreeGrafter"/>
</dbReference>
<organism evidence="2 3">
    <name type="scientific">Ancylobacter tetraedralis</name>
    <dbReference type="NCBI Taxonomy" id="217068"/>
    <lineage>
        <taxon>Bacteria</taxon>
        <taxon>Pseudomonadati</taxon>
        <taxon>Pseudomonadota</taxon>
        <taxon>Alphaproteobacteria</taxon>
        <taxon>Hyphomicrobiales</taxon>
        <taxon>Xanthobacteraceae</taxon>
        <taxon>Ancylobacter</taxon>
    </lineage>
</organism>
<dbReference type="EMBL" id="JACICD010000001">
    <property type="protein sequence ID" value="MBB3770040.1"/>
    <property type="molecule type" value="Genomic_DNA"/>
</dbReference>
<dbReference type="Pfam" id="PF02082">
    <property type="entry name" value="Rrf2"/>
    <property type="match status" value="1"/>
</dbReference>
<dbReference type="Gene3D" id="1.10.10.10">
    <property type="entry name" value="Winged helix-like DNA-binding domain superfamily/Winged helix DNA-binding domain"/>
    <property type="match status" value="1"/>
</dbReference>
<evidence type="ECO:0000313" key="2">
    <source>
        <dbReference type="EMBL" id="MBB3770040.1"/>
    </source>
</evidence>
<reference evidence="2 3" key="1">
    <citation type="submission" date="2020-08" db="EMBL/GenBank/DDBJ databases">
        <title>Genomic Encyclopedia of Type Strains, Phase IV (KMG-IV): sequencing the most valuable type-strain genomes for metagenomic binning, comparative biology and taxonomic classification.</title>
        <authorList>
            <person name="Goeker M."/>
        </authorList>
    </citation>
    <scope>NUCLEOTIDE SEQUENCE [LARGE SCALE GENOMIC DNA]</scope>
    <source>
        <strain evidence="2 3">DSM 5895</strain>
    </source>
</reference>
<keyword evidence="3" id="KW-1185">Reference proteome</keyword>
<dbReference type="PROSITE" id="PS51197">
    <property type="entry name" value="HTH_RRF2_2"/>
    <property type="match status" value="1"/>
</dbReference>
<dbReference type="SUPFAM" id="SSF46785">
    <property type="entry name" value="Winged helix' DNA-binding domain"/>
    <property type="match status" value="1"/>
</dbReference>
<dbReference type="RefSeq" id="WP_246339778.1">
    <property type="nucleotide sequence ID" value="NZ_JACICD010000001.1"/>
</dbReference>
<accession>A0A839Z649</accession>
<sequence>MLTMKGKYGLKALVYLAGIDAGRRAQVGEIAEARGIPRKFLESILSELRNAGYVSARKGPQGGYCLARPAVDIIVGKVIRAIDGPLAPIACASRSGYSPCPDCDETTCEIRHIMVKVRMAICDVLDHCTLADLRAHGHLLAMVDEPCS</sequence>
<comment type="caution">
    <text evidence="2">The sequence shown here is derived from an EMBL/GenBank/DDBJ whole genome shotgun (WGS) entry which is preliminary data.</text>
</comment>